<evidence type="ECO:0000256" key="1">
    <source>
        <dbReference type="ARBA" id="ARBA00005437"/>
    </source>
</evidence>
<dbReference type="AlphaFoldDB" id="A0A5S3V1K3"/>
<reference evidence="3" key="2">
    <citation type="submission" date="2019-06" db="EMBL/GenBank/DDBJ databases">
        <title>Co-occurence of chitin degradation, pigmentation and bioactivity in marine Pseudoalteromonas.</title>
        <authorList>
            <person name="Sonnenschein E.C."/>
            <person name="Bech P.K."/>
        </authorList>
    </citation>
    <scope>NUCLEOTIDE SEQUENCE [LARGE SCALE GENOMIC DNA]</scope>
    <source>
        <strain evidence="3">S3790</strain>
    </source>
</reference>
<dbReference type="InterPro" id="IPR038595">
    <property type="entry name" value="LOR_sf"/>
</dbReference>
<comment type="caution">
    <text evidence="2">The sequence shown here is derived from an EMBL/GenBank/DDBJ whole genome shotgun (WGS) entry which is preliminary data.</text>
</comment>
<dbReference type="InterPro" id="IPR007612">
    <property type="entry name" value="LOR"/>
</dbReference>
<reference evidence="2 3" key="1">
    <citation type="submission" date="2018-01" db="EMBL/GenBank/DDBJ databases">
        <authorList>
            <person name="Paulsen S."/>
            <person name="Gram L.K."/>
        </authorList>
    </citation>
    <scope>NUCLEOTIDE SEQUENCE [LARGE SCALE GENOMIC DNA]</scope>
    <source>
        <strain evidence="2 3">S3790</strain>
    </source>
</reference>
<dbReference type="Pfam" id="PF04525">
    <property type="entry name" value="LOR"/>
    <property type="match status" value="1"/>
</dbReference>
<sequence>MSTVLSISNKIFSLKGQMFIDDENGERRYDAKGEFAFFCPTWTLKNSTKELATVKRKFWAWSPTWNVQSEIGNFVIKRKLFSWTRTYNVVGGSYDGAIIKGNIWDLKFEISHKDKCIASAKAKILSLRDTHNIQVHETKNDAELFTTITMVVLHLDKQDENNDSDTSD</sequence>
<dbReference type="EMBL" id="PNBX01000112">
    <property type="protein sequence ID" value="TMO64135.1"/>
    <property type="molecule type" value="Genomic_DNA"/>
</dbReference>
<dbReference type="SUPFAM" id="SSF54518">
    <property type="entry name" value="Tubby C-terminal domain-like"/>
    <property type="match status" value="1"/>
</dbReference>
<protein>
    <submittedName>
        <fullName evidence="2">Uncharacterized protein</fullName>
    </submittedName>
</protein>
<dbReference type="RefSeq" id="WP_138593360.1">
    <property type="nucleotide sequence ID" value="NZ_PNBX01000112.1"/>
</dbReference>
<comment type="similarity">
    <text evidence="1">Belongs to the LOR family.</text>
</comment>
<evidence type="ECO:0000313" key="2">
    <source>
        <dbReference type="EMBL" id="TMO64135.1"/>
    </source>
</evidence>
<organism evidence="2 3">
    <name type="scientific">Pseudoalteromonas aurantia</name>
    <dbReference type="NCBI Taxonomy" id="43654"/>
    <lineage>
        <taxon>Bacteria</taxon>
        <taxon>Pseudomonadati</taxon>
        <taxon>Pseudomonadota</taxon>
        <taxon>Gammaproteobacteria</taxon>
        <taxon>Alteromonadales</taxon>
        <taxon>Pseudoalteromonadaceae</taxon>
        <taxon>Pseudoalteromonas</taxon>
    </lineage>
</organism>
<dbReference type="InterPro" id="IPR025659">
    <property type="entry name" value="Tubby-like_C"/>
</dbReference>
<dbReference type="Gene3D" id="2.40.160.200">
    <property type="entry name" value="LURP1-related"/>
    <property type="match status" value="1"/>
</dbReference>
<dbReference type="Proteomes" id="UP000307217">
    <property type="component" value="Unassembled WGS sequence"/>
</dbReference>
<dbReference type="OrthoDB" id="4863874at2"/>
<gene>
    <name evidence="2" type="ORF">CWC19_18585</name>
</gene>
<evidence type="ECO:0000313" key="3">
    <source>
        <dbReference type="Proteomes" id="UP000307217"/>
    </source>
</evidence>
<accession>A0A5S3V1K3</accession>
<proteinExistence type="inferred from homology"/>
<name>A0A5S3V1K3_9GAMM</name>